<dbReference type="Proteomes" id="UP000184063">
    <property type="component" value="Unassembled WGS sequence"/>
</dbReference>
<reference evidence="2" key="1">
    <citation type="journal article" date="2017" name="Genome Biol.">
        <title>Comparative genomics reveals high biological diversity and specific adaptations in the industrially and medically important fungal genus Aspergillus.</title>
        <authorList>
            <person name="de Vries R.P."/>
            <person name="Riley R."/>
            <person name="Wiebenga A."/>
            <person name="Aguilar-Osorio G."/>
            <person name="Amillis S."/>
            <person name="Uchima C.A."/>
            <person name="Anderluh G."/>
            <person name="Asadollahi M."/>
            <person name="Askin M."/>
            <person name="Barry K."/>
            <person name="Battaglia E."/>
            <person name="Bayram O."/>
            <person name="Benocci T."/>
            <person name="Braus-Stromeyer S.A."/>
            <person name="Caldana C."/>
            <person name="Canovas D."/>
            <person name="Cerqueira G.C."/>
            <person name="Chen F."/>
            <person name="Chen W."/>
            <person name="Choi C."/>
            <person name="Clum A."/>
            <person name="Dos Santos R.A."/>
            <person name="Damasio A.R."/>
            <person name="Diallinas G."/>
            <person name="Emri T."/>
            <person name="Fekete E."/>
            <person name="Flipphi M."/>
            <person name="Freyberg S."/>
            <person name="Gallo A."/>
            <person name="Gournas C."/>
            <person name="Habgood R."/>
            <person name="Hainaut M."/>
            <person name="Harispe M.L."/>
            <person name="Henrissat B."/>
            <person name="Hilden K.S."/>
            <person name="Hope R."/>
            <person name="Hossain A."/>
            <person name="Karabika E."/>
            <person name="Karaffa L."/>
            <person name="Karanyi Z."/>
            <person name="Krasevec N."/>
            <person name="Kuo A."/>
            <person name="Kusch H."/>
            <person name="LaButti K."/>
            <person name="Lagendijk E.L."/>
            <person name="Lapidus A."/>
            <person name="Levasseur A."/>
            <person name="Lindquist E."/>
            <person name="Lipzen A."/>
            <person name="Logrieco A.F."/>
            <person name="MacCabe A."/>
            <person name="Maekelae M.R."/>
            <person name="Malavazi I."/>
            <person name="Melin P."/>
            <person name="Meyer V."/>
            <person name="Mielnichuk N."/>
            <person name="Miskei M."/>
            <person name="Molnar A.P."/>
            <person name="Mule G."/>
            <person name="Ngan C.Y."/>
            <person name="Orejas M."/>
            <person name="Orosz E."/>
            <person name="Ouedraogo J.P."/>
            <person name="Overkamp K.M."/>
            <person name="Park H.-S."/>
            <person name="Perrone G."/>
            <person name="Piumi F."/>
            <person name="Punt P.J."/>
            <person name="Ram A.F."/>
            <person name="Ramon A."/>
            <person name="Rauscher S."/>
            <person name="Record E."/>
            <person name="Riano-Pachon D.M."/>
            <person name="Robert V."/>
            <person name="Roehrig J."/>
            <person name="Ruller R."/>
            <person name="Salamov A."/>
            <person name="Salih N.S."/>
            <person name="Samson R.A."/>
            <person name="Sandor E."/>
            <person name="Sanguinetti M."/>
            <person name="Schuetze T."/>
            <person name="Sepcic K."/>
            <person name="Shelest E."/>
            <person name="Sherlock G."/>
            <person name="Sophianopoulou V."/>
            <person name="Squina F.M."/>
            <person name="Sun H."/>
            <person name="Susca A."/>
            <person name="Todd R.B."/>
            <person name="Tsang A."/>
            <person name="Unkles S.E."/>
            <person name="van de Wiele N."/>
            <person name="van Rossen-Uffink D."/>
            <person name="Oliveira J.V."/>
            <person name="Vesth T.C."/>
            <person name="Visser J."/>
            <person name="Yu J.-H."/>
            <person name="Zhou M."/>
            <person name="Andersen M.R."/>
            <person name="Archer D.B."/>
            <person name="Baker S.E."/>
            <person name="Benoit I."/>
            <person name="Brakhage A.A."/>
            <person name="Braus G.H."/>
            <person name="Fischer R."/>
            <person name="Frisvad J.C."/>
            <person name="Goldman G.H."/>
            <person name="Houbraken J."/>
            <person name="Oakley B."/>
            <person name="Pocsi I."/>
            <person name="Scazzocchio C."/>
            <person name="Seiboth B."/>
            <person name="vanKuyk P.A."/>
            <person name="Wortman J."/>
            <person name="Dyer P.S."/>
            <person name="Grigoriev I.V."/>
        </authorList>
    </citation>
    <scope>NUCLEOTIDE SEQUENCE [LARGE SCALE GENOMIC DNA]</scope>
    <source>
        <strain evidence="2">CBS 106.47</strain>
    </source>
</reference>
<name>A0A1M3TDM8_ASPLC</name>
<accession>A0A1M3TDM8</accession>
<dbReference type="EMBL" id="KV878244">
    <property type="protein sequence ID" value="OJZ84823.1"/>
    <property type="molecule type" value="Genomic_DNA"/>
</dbReference>
<evidence type="ECO:0000313" key="1">
    <source>
        <dbReference type="EMBL" id="OJZ84823.1"/>
    </source>
</evidence>
<proteinExistence type="predicted"/>
<sequence length="65" mass="7411">MAPILLRVYESYTSILSMMMELCPVVDLTYAAWVVLSECSNAHKFQVYLTWKPPPTEHAASIIHL</sequence>
<organism evidence="1 2">
    <name type="scientific">Aspergillus luchuensis (strain CBS 106.47)</name>
    <dbReference type="NCBI Taxonomy" id="1137211"/>
    <lineage>
        <taxon>Eukaryota</taxon>
        <taxon>Fungi</taxon>
        <taxon>Dikarya</taxon>
        <taxon>Ascomycota</taxon>
        <taxon>Pezizomycotina</taxon>
        <taxon>Eurotiomycetes</taxon>
        <taxon>Eurotiomycetidae</taxon>
        <taxon>Eurotiales</taxon>
        <taxon>Aspergillaceae</taxon>
        <taxon>Aspergillus</taxon>
        <taxon>Aspergillus subgen. Circumdati</taxon>
    </lineage>
</organism>
<dbReference type="AlphaFoldDB" id="A0A1M3TDM8"/>
<dbReference type="VEuPathDB" id="FungiDB:ASPFODRAFT_48971"/>
<gene>
    <name evidence="1" type="ORF">ASPFODRAFT_48971</name>
</gene>
<evidence type="ECO:0000313" key="2">
    <source>
        <dbReference type="Proteomes" id="UP000184063"/>
    </source>
</evidence>
<protein>
    <submittedName>
        <fullName evidence="1">Uncharacterized protein</fullName>
    </submittedName>
</protein>